<evidence type="ECO:0000313" key="1">
    <source>
        <dbReference type="EMBL" id="GGL51910.1"/>
    </source>
</evidence>
<dbReference type="RefSeq" id="WP_188976014.1">
    <property type="nucleotide sequence ID" value="NZ_BMPG01000001.1"/>
</dbReference>
<dbReference type="AlphaFoldDB" id="A0A830F1C4"/>
<evidence type="ECO:0000313" key="2">
    <source>
        <dbReference type="Proteomes" id="UP000607197"/>
    </source>
</evidence>
<sequence length="107" mass="10992">MKAVIVGPDEGLGDALAAAGVDVERIEGIGSGDALEAAGIADADLLVVTNVGEATAVSVALEKNPDLTTVVYSTDTVPEFVRARLDFAIDPNLLDPETVAEELTREA</sequence>
<proteinExistence type="predicted"/>
<name>A0A830F1C4_9EURY</name>
<gene>
    <name evidence="1" type="ORF">GCM10009039_07680</name>
</gene>
<protein>
    <recommendedName>
        <fullName evidence="3">CTP synthetase</fullName>
    </recommendedName>
</protein>
<reference evidence="1" key="2">
    <citation type="submission" date="2020-09" db="EMBL/GenBank/DDBJ databases">
        <authorList>
            <person name="Sun Q."/>
            <person name="Ohkuma M."/>
        </authorList>
    </citation>
    <scope>NUCLEOTIDE SEQUENCE</scope>
    <source>
        <strain evidence="1">JCM 19596</strain>
    </source>
</reference>
<evidence type="ECO:0008006" key="3">
    <source>
        <dbReference type="Google" id="ProtNLM"/>
    </source>
</evidence>
<accession>A0A830F1C4</accession>
<dbReference type="Pfam" id="PF23443">
    <property type="entry name" value="DUF7126"/>
    <property type="match status" value="1"/>
</dbReference>
<keyword evidence="2" id="KW-1185">Reference proteome</keyword>
<comment type="caution">
    <text evidence="1">The sequence shown here is derived from an EMBL/GenBank/DDBJ whole genome shotgun (WGS) entry which is preliminary data.</text>
</comment>
<dbReference type="EMBL" id="BMPG01000001">
    <property type="protein sequence ID" value="GGL51910.1"/>
    <property type="molecule type" value="Genomic_DNA"/>
</dbReference>
<reference evidence="1" key="1">
    <citation type="journal article" date="2014" name="Int. J. Syst. Evol. Microbiol.">
        <title>Complete genome sequence of Corynebacterium casei LMG S-19264T (=DSM 44701T), isolated from a smear-ripened cheese.</title>
        <authorList>
            <consortium name="US DOE Joint Genome Institute (JGI-PGF)"/>
            <person name="Walter F."/>
            <person name="Albersmeier A."/>
            <person name="Kalinowski J."/>
            <person name="Ruckert C."/>
        </authorList>
    </citation>
    <scope>NUCLEOTIDE SEQUENCE</scope>
    <source>
        <strain evidence="1">JCM 19596</strain>
    </source>
</reference>
<organism evidence="1 2">
    <name type="scientific">Halocalculus aciditolerans</name>
    <dbReference type="NCBI Taxonomy" id="1383812"/>
    <lineage>
        <taxon>Archaea</taxon>
        <taxon>Methanobacteriati</taxon>
        <taxon>Methanobacteriota</taxon>
        <taxon>Stenosarchaea group</taxon>
        <taxon>Halobacteria</taxon>
        <taxon>Halobacteriales</taxon>
        <taxon>Halobacteriaceae</taxon>
        <taxon>Halocalculus</taxon>
    </lineage>
</organism>
<dbReference type="OrthoDB" id="302988at2157"/>
<dbReference type="Proteomes" id="UP000607197">
    <property type="component" value="Unassembled WGS sequence"/>
</dbReference>
<dbReference type="InterPro" id="IPR055550">
    <property type="entry name" value="DUF7126"/>
</dbReference>